<keyword evidence="3" id="KW-0732">Signal</keyword>
<dbReference type="Proteomes" id="UP000835052">
    <property type="component" value="Unassembled WGS sequence"/>
</dbReference>
<keyword evidence="2 8" id="KW-0285">Flavoprotein</keyword>
<comment type="catalytic activity">
    <reaction evidence="8">
        <text>2 R'C(R)SH + O2 = R'C(R)S-S(R)CR' + H2O2</text>
        <dbReference type="Rhea" id="RHEA:17357"/>
        <dbReference type="ChEBI" id="CHEBI:15379"/>
        <dbReference type="ChEBI" id="CHEBI:16240"/>
        <dbReference type="ChEBI" id="CHEBI:16520"/>
        <dbReference type="ChEBI" id="CHEBI:17412"/>
        <dbReference type="EC" id="1.8.3.2"/>
    </reaction>
</comment>
<comment type="cofactor">
    <cofactor evidence="1 8">
        <name>FAD</name>
        <dbReference type="ChEBI" id="CHEBI:57692"/>
    </cofactor>
</comment>
<name>A0A8S1GV81_9PELO</name>
<dbReference type="GO" id="GO:0000139">
    <property type="term" value="C:Golgi membrane"/>
    <property type="evidence" value="ECO:0007669"/>
    <property type="project" value="TreeGrafter"/>
</dbReference>
<dbReference type="GO" id="GO:0005615">
    <property type="term" value="C:extracellular space"/>
    <property type="evidence" value="ECO:0007669"/>
    <property type="project" value="TreeGrafter"/>
</dbReference>
<dbReference type="PROSITE" id="PS51352">
    <property type="entry name" value="THIOREDOXIN_2"/>
    <property type="match status" value="1"/>
</dbReference>
<evidence type="ECO:0000256" key="3">
    <source>
        <dbReference type="ARBA" id="ARBA00022729"/>
    </source>
</evidence>
<dbReference type="SUPFAM" id="SSF69000">
    <property type="entry name" value="FAD-dependent thiol oxidase"/>
    <property type="match status" value="1"/>
</dbReference>
<proteinExistence type="predicted"/>
<dbReference type="FunFam" id="3.40.30.10:FF:000379">
    <property type="entry name" value="Sulfhydryl oxidase"/>
    <property type="match status" value="1"/>
</dbReference>
<evidence type="ECO:0000256" key="4">
    <source>
        <dbReference type="ARBA" id="ARBA00022827"/>
    </source>
</evidence>
<dbReference type="Gene3D" id="1.20.120.310">
    <property type="entry name" value="ERV/ALR sulfhydryl oxidase domain"/>
    <property type="match status" value="1"/>
</dbReference>
<keyword evidence="5 8" id="KW-0560">Oxidoreductase</keyword>
<feature type="domain" description="Thioredoxin" evidence="10">
    <location>
        <begin position="57"/>
        <end position="234"/>
    </location>
</feature>
<keyword evidence="4 8" id="KW-0274">FAD</keyword>
<evidence type="ECO:0000256" key="1">
    <source>
        <dbReference type="ARBA" id="ARBA00001974"/>
    </source>
</evidence>
<evidence type="ECO:0000256" key="7">
    <source>
        <dbReference type="ARBA" id="ARBA00023180"/>
    </source>
</evidence>
<dbReference type="EMBL" id="CAJGYM010000006">
    <property type="protein sequence ID" value="CAD6187199.1"/>
    <property type="molecule type" value="Genomic_DNA"/>
</dbReference>
<evidence type="ECO:0000256" key="6">
    <source>
        <dbReference type="ARBA" id="ARBA00023157"/>
    </source>
</evidence>
<dbReference type="Pfam" id="PF04777">
    <property type="entry name" value="Evr1_Alr"/>
    <property type="match status" value="1"/>
</dbReference>
<dbReference type="EC" id="1.8.3.2" evidence="8"/>
<evidence type="ECO:0000313" key="11">
    <source>
        <dbReference type="EMBL" id="CAD6187199.1"/>
    </source>
</evidence>
<dbReference type="GO" id="GO:0016971">
    <property type="term" value="F:flavin-dependent sulfhydryl oxidase activity"/>
    <property type="evidence" value="ECO:0007669"/>
    <property type="project" value="InterPro"/>
</dbReference>
<evidence type="ECO:0000256" key="2">
    <source>
        <dbReference type="ARBA" id="ARBA00022630"/>
    </source>
</evidence>
<dbReference type="InterPro" id="IPR013766">
    <property type="entry name" value="Thioredoxin_domain"/>
</dbReference>
<keyword evidence="6" id="KW-1015">Disulfide bond</keyword>
<evidence type="ECO:0000256" key="5">
    <source>
        <dbReference type="ARBA" id="ARBA00023002"/>
    </source>
</evidence>
<dbReference type="AlphaFoldDB" id="A0A8S1GV81"/>
<dbReference type="GO" id="GO:0006457">
    <property type="term" value="P:protein folding"/>
    <property type="evidence" value="ECO:0007669"/>
    <property type="project" value="TreeGrafter"/>
</dbReference>
<dbReference type="PANTHER" id="PTHR22897">
    <property type="entry name" value="QUIESCIN Q6-RELATED SULFHYDRYL OXIDASE"/>
    <property type="match status" value="1"/>
</dbReference>
<dbReference type="GO" id="GO:0003756">
    <property type="term" value="F:protein disulfide isomerase activity"/>
    <property type="evidence" value="ECO:0007669"/>
    <property type="project" value="TreeGrafter"/>
</dbReference>
<gene>
    <name evidence="11" type="ORF">CAUJ_LOCUS3118</name>
</gene>
<dbReference type="PROSITE" id="PS00194">
    <property type="entry name" value="THIOREDOXIN_1"/>
    <property type="match status" value="1"/>
</dbReference>
<accession>A0A8S1GV81</accession>
<reference evidence="11" key="1">
    <citation type="submission" date="2020-10" db="EMBL/GenBank/DDBJ databases">
        <authorList>
            <person name="Kikuchi T."/>
        </authorList>
    </citation>
    <scope>NUCLEOTIDE SEQUENCE</scope>
    <source>
        <strain evidence="11">NKZ352</strain>
    </source>
</reference>
<dbReference type="PROSITE" id="PS51324">
    <property type="entry name" value="ERV_ALR"/>
    <property type="match status" value="1"/>
</dbReference>
<dbReference type="Gene3D" id="1.20.120.1960">
    <property type="entry name" value="QSOX sulfhydryl oxidase domain"/>
    <property type="match status" value="1"/>
</dbReference>
<dbReference type="SUPFAM" id="SSF52833">
    <property type="entry name" value="Thioredoxin-like"/>
    <property type="match status" value="1"/>
</dbReference>
<evidence type="ECO:0000256" key="8">
    <source>
        <dbReference type="RuleBase" id="RU371123"/>
    </source>
</evidence>
<dbReference type="InterPro" id="IPR017937">
    <property type="entry name" value="Thioredoxin_CS"/>
</dbReference>
<sequence>MCQGLSIELTCGSVPCACAHKNVTPRPLPPLNFVIDMVLLFMLVLPVAADIATYGYSPKGLNPTLYSAEDSIIQLDEVTFNDTVYCNGDDCVGHLVEFYSDWCGHCRSFAPLYKSFAKDVDGWQGVVKIGAINCADSVNEHVCRSNGIQYFPLIKYFPRNSTESMESSQLKPYPSLSEMRDQLTKVIMDDYAINRFNDWPTFDFLGDVVTYGELWDGSPSSAQHMAIIFEYNQASLTGAQLLLDLHAHRDRLLARRCLKSHPLVEALKITDFPSLAIFKRGERKPVMVAELRRLLLREIEGFLEKPSDNELQKIQFSSRKNKTMDCKADPEKCRKLYFVSEVDMLKAMRYALFRESARTGAPLQAANLSALHSFISLLADNFPTTTLEGAENKTYLDRSSRAVRVFSRLRDYLADKGLDAVIQIEEWQKEFLAAEEAAGNPFPLNAEWQHCAGSSTQFRGYTCGLWTTFHALTVSAYNNWVTNSSETAHPLPPLQAIRDWVGSFFGCNHCREHFLRMTTNTFKMEAQVRKPEDVFMYLWRAHNIVNARLRGRETEDPKFPKYQFPANFLCSNCTSNGQLAEDSVQPFLIEYYSRIRPYQTPNSH</sequence>
<dbReference type="Gene3D" id="3.40.30.10">
    <property type="entry name" value="Glutaredoxin"/>
    <property type="match status" value="2"/>
</dbReference>
<evidence type="ECO:0000259" key="9">
    <source>
        <dbReference type="PROSITE" id="PS51324"/>
    </source>
</evidence>
<evidence type="ECO:0000259" key="10">
    <source>
        <dbReference type="PROSITE" id="PS51352"/>
    </source>
</evidence>
<dbReference type="InterPro" id="IPR042568">
    <property type="entry name" value="QSOX_FAD-bd_sf"/>
</dbReference>
<dbReference type="CDD" id="cd02992">
    <property type="entry name" value="PDI_a_QSOX"/>
    <property type="match status" value="1"/>
</dbReference>
<dbReference type="PANTHER" id="PTHR22897:SF8">
    <property type="entry name" value="SULFHYDRYL OXIDASE"/>
    <property type="match status" value="1"/>
</dbReference>
<dbReference type="InterPro" id="IPR017905">
    <property type="entry name" value="ERV/ALR_sulphydryl_oxidase"/>
</dbReference>
<protein>
    <recommendedName>
        <fullName evidence="8">Sulfhydryl oxidase</fullName>
        <ecNumber evidence="8">1.8.3.2</ecNumber>
    </recommendedName>
</protein>
<dbReference type="InterPro" id="IPR036774">
    <property type="entry name" value="ERV/ALR_sulphydryl_oxid_sf"/>
</dbReference>
<dbReference type="InterPro" id="IPR036249">
    <property type="entry name" value="Thioredoxin-like_sf"/>
</dbReference>
<keyword evidence="12" id="KW-1185">Reference proteome</keyword>
<comment type="caution">
    <text evidence="11">The sequence shown here is derived from an EMBL/GenBank/DDBJ whole genome shotgun (WGS) entry which is preliminary data.</text>
</comment>
<dbReference type="InterPro" id="IPR039798">
    <property type="entry name" value="Sulfhydryl_oxidase"/>
</dbReference>
<dbReference type="FunFam" id="1.20.120.310:FF:000005">
    <property type="entry name" value="Sulfhydryl oxidase"/>
    <property type="match status" value="1"/>
</dbReference>
<dbReference type="OrthoDB" id="59470at2759"/>
<feature type="domain" description="ERV/ALR sulfhydryl oxidase" evidence="9">
    <location>
        <begin position="454"/>
        <end position="564"/>
    </location>
</feature>
<keyword evidence="7" id="KW-0325">Glycoprotein</keyword>
<evidence type="ECO:0000313" key="12">
    <source>
        <dbReference type="Proteomes" id="UP000835052"/>
    </source>
</evidence>
<dbReference type="Pfam" id="PF00085">
    <property type="entry name" value="Thioredoxin"/>
    <property type="match status" value="1"/>
</dbReference>
<organism evidence="11 12">
    <name type="scientific">Caenorhabditis auriculariae</name>
    <dbReference type="NCBI Taxonomy" id="2777116"/>
    <lineage>
        <taxon>Eukaryota</taxon>
        <taxon>Metazoa</taxon>
        <taxon>Ecdysozoa</taxon>
        <taxon>Nematoda</taxon>
        <taxon>Chromadorea</taxon>
        <taxon>Rhabditida</taxon>
        <taxon>Rhabditina</taxon>
        <taxon>Rhabditomorpha</taxon>
        <taxon>Rhabditoidea</taxon>
        <taxon>Rhabditidae</taxon>
        <taxon>Peloderinae</taxon>
        <taxon>Caenorhabditis</taxon>
    </lineage>
</organism>